<dbReference type="GO" id="GO:0070920">
    <property type="term" value="P:regulation of regulatory ncRNA processing"/>
    <property type="evidence" value="ECO:0007669"/>
    <property type="project" value="TreeGrafter"/>
</dbReference>
<dbReference type="InterPro" id="IPR051247">
    <property type="entry name" value="RLC_Component"/>
</dbReference>
<evidence type="ECO:0000259" key="3">
    <source>
        <dbReference type="PROSITE" id="PS50137"/>
    </source>
</evidence>
<organism evidence="4 5">
    <name type="scientific">Aphidius gifuensis</name>
    <name type="common">Parasitoid wasp</name>
    <dbReference type="NCBI Taxonomy" id="684658"/>
    <lineage>
        <taxon>Eukaryota</taxon>
        <taxon>Metazoa</taxon>
        <taxon>Ecdysozoa</taxon>
        <taxon>Arthropoda</taxon>
        <taxon>Hexapoda</taxon>
        <taxon>Insecta</taxon>
        <taxon>Pterygota</taxon>
        <taxon>Neoptera</taxon>
        <taxon>Endopterygota</taxon>
        <taxon>Hymenoptera</taxon>
        <taxon>Apocrita</taxon>
        <taxon>Ichneumonoidea</taxon>
        <taxon>Braconidae</taxon>
        <taxon>Aphidiinae</taxon>
        <taxon>Aphidius</taxon>
    </lineage>
</organism>
<dbReference type="InterPro" id="IPR014720">
    <property type="entry name" value="dsRBD_dom"/>
</dbReference>
<feature type="domain" description="DRBM" evidence="3">
    <location>
        <begin position="5"/>
        <end position="73"/>
    </location>
</feature>
<accession>A0A834XVE3</accession>
<dbReference type="OrthoDB" id="7699898at2759"/>
<proteinExistence type="predicted"/>
<dbReference type="Proteomes" id="UP000639338">
    <property type="component" value="Unassembled WGS sequence"/>
</dbReference>
<dbReference type="CDD" id="cd00048">
    <property type="entry name" value="DSRM_SF"/>
    <property type="match status" value="2"/>
</dbReference>
<dbReference type="PANTHER" id="PTHR46205:SF3">
    <property type="entry name" value="LOQUACIOUS, ISOFORM B"/>
    <property type="match status" value="1"/>
</dbReference>
<dbReference type="Gene3D" id="3.30.160.20">
    <property type="match status" value="2"/>
</dbReference>
<dbReference type="GO" id="GO:0070578">
    <property type="term" value="C:RISC-loading complex"/>
    <property type="evidence" value="ECO:0007669"/>
    <property type="project" value="TreeGrafter"/>
</dbReference>
<dbReference type="SUPFAM" id="SSF54768">
    <property type="entry name" value="dsRNA-binding domain-like"/>
    <property type="match status" value="2"/>
</dbReference>
<dbReference type="GO" id="GO:0030422">
    <property type="term" value="P:siRNA processing"/>
    <property type="evidence" value="ECO:0007669"/>
    <property type="project" value="TreeGrafter"/>
</dbReference>
<dbReference type="AlphaFoldDB" id="A0A834XVE3"/>
<reference evidence="4 5" key="1">
    <citation type="submission" date="2020-08" db="EMBL/GenBank/DDBJ databases">
        <title>Aphidius gifuensis genome sequencing and assembly.</title>
        <authorList>
            <person name="Du Z."/>
        </authorList>
    </citation>
    <scope>NUCLEOTIDE SEQUENCE [LARGE SCALE GENOMIC DNA]</scope>
    <source>
        <strain evidence="4">YNYX2018</strain>
        <tissue evidence="4">Adults</tissue>
    </source>
</reference>
<evidence type="ECO:0000256" key="1">
    <source>
        <dbReference type="ARBA" id="ARBA00022884"/>
    </source>
</evidence>
<sequence length="366" mass="41533">MGSKNAISLLQEYCQKRAQKLPEYTEISASTGIQPPLFKCRCLCDDAKVDGEGQSKQSAKLDSAQKMLRIIVANEKNNLTLKSNVPIPSELLSAQDLDIPLELIDEKKKKPVFVNYVGDLQELCAGHSIKMPVYSDQSVSNGFEFTCKIEQHVTTGVAGNKKDAKQIASREMIDLLKKTYAKLSITSSTLLTIENELKTDKTTGEINKLINNLTLDKQKIQVSNIDNDRKRIDEAKQIYHKLKNQHNNKVVNRHSHKESPVQNFHVLFKESLDKNVLNKFHDYCKSKNVVDLTPNQVQLIFNEFCNILDLKVEIKNLKTENNIYVTHYSVNCYPKSIDEIGIGSNRESAVVNCMTRLIHTIYILLH</sequence>
<dbReference type="PANTHER" id="PTHR46205">
    <property type="entry name" value="LOQUACIOUS, ISOFORM B"/>
    <property type="match status" value="1"/>
</dbReference>
<protein>
    <recommendedName>
        <fullName evidence="3">DRBM domain-containing protein</fullName>
    </recommendedName>
</protein>
<feature type="domain" description="DRBM" evidence="3">
    <location>
        <begin position="115"/>
        <end position="178"/>
    </location>
</feature>
<dbReference type="GO" id="GO:0005634">
    <property type="term" value="C:nucleus"/>
    <property type="evidence" value="ECO:0007669"/>
    <property type="project" value="TreeGrafter"/>
</dbReference>
<evidence type="ECO:0000256" key="2">
    <source>
        <dbReference type="PROSITE-ProRule" id="PRU00266"/>
    </source>
</evidence>
<name>A0A834XVE3_APHGI</name>
<dbReference type="GO" id="GO:0003725">
    <property type="term" value="F:double-stranded RNA binding"/>
    <property type="evidence" value="ECO:0007669"/>
    <property type="project" value="TreeGrafter"/>
</dbReference>
<comment type="caution">
    <text evidence="4">The sequence shown here is derived from an EMBL/GenBank/DDBJ whole genome shotgun (WGS) entry which is preliminary data.</text>
</comment>
<dbReference type="SMART" id="SM00358">
    <property type="entry name" value="DSRM"/>
    <property type="match status" value="2"/>
</dbReference>
<keyword evidence="5" id="KW-1185">Reference proteome</keyword>
<gene>
    <name evidence="4" type="ORF">HCN44_006312</name>
</gene>
<evidence type="ECO:0000313" key="4">
    <source>
        <dbReference type="EMBL" id="KAF7993252.1"/>
    </source>
</evidence>
<dbReference type="GO" id="GO:0016442">
    <property type="term" value="C:RISC complex"/>
    <property type="evidence" value="ECO:0007669"/>
    <property type="project" value="TreeGrafter"/>
</dbReference>
<dbReference type="GO" id="GO:0005737">
    <property type="term" value="C:cytoplasm"/>
    <property type="evidence" value="ECO:0007669"/>
    <property type="project" value="TreeGrafter"/>
</dbReference>
<dbReference type="PROSITE" id="PS50137">
    <property type="entry name" value="DS_RBD"/>
    <property type="match status" value="2"/>
</dbReference>
<dbReference type="GO" id="GO:0035197">
    <property type="term" value="F:siRNA binding"/>
    <property type="evidence" value="ECO:0007669"/>
    <property type="project" value="TreeGrafter"/>
</dbReference>
<evidence type="ECO:0000313" key="5">
    <source>
        <dbReference type="Proteomes" id="UP000639338"/>
    </source>
</evidence>
<dbReference type="Pfam" id="PF00035">
    <property type="entry name" value="dsrm"/>
    <property type="match status" value="2"/>
</dbReference>
<keyword evidence="1 2" id="KW-0694">RNA-binding</keyword>
<dbReference type="EMBL" id="JACMRX010000003">
    <property type="protein sequence ID" value="KAF7993252.1"/>
    <property type="molecule type" value="Genomic_DNA"/>
</dbReference>